<dbReference type="EMBL" id="CP053586">
    <property type="protein sequence ID" value="WNZ25480.1"/>
    <property type="molecule type" value="Genomic_DNA"/>
</dbReference>
<dbReference type="InterPro" id="IPR036866">
    <property type="entry name" value="RibonucZ/Hydroxyglut_hydro"/>
</dbReference>
<sequence length="264" mass="28432">MHLTWLNSNSWLIEMGGLRILLDPWLVGPLEFGNLSWLFRGEHTRSVAIPEPVDLILLSQGLEDHAHPATLRQLDRTIPVVASPNAAKVVQGLGYQQVTALAHGETYQIGQQMGQLTIRAVPGSPIGPMLTENGYLLKDAAGTQLYYEPHGHHSPSLKAFAPVDVVIAPVVDLEIPLLGAIIKGCRSALEVAQWLQPQVLLPTAAGGDITFSGLLTKVLRAQGSPTELQQQLTQHQLPTKLIAPTPGERVNLPLAVTSAGSEHL</sequence>
<dbReference type="RefSeq" id="WP_316431632.1">
    <property type="nucleotide sequence ID" value="NZ_CP053586.1"/>
</dbReference>
<dbReference type="PANTHER" id="PTHR36142">
    <property type="entry name" value="METALLO-HYDROLASE/OXIDOREDUCTASE SUPERFAMILY PROTEIN"/>
    <property type="match status" value="1"/>
</dbReference>
<dbReference type="AlphaFoldDB" id="A0AA96WHY6"/>
<gene>
    <name evidence="1" type="ORF">HJG54_23255</name>
</gene>
<organism evidence="1">
    <name type="scientific">Leptolyngbya sp. NK1-12</name>
    <dbReference type="NCBI Taxonomy" id="2547451"/>
    <lineage>
        <taxon>Bacteria</taxon>
        <taxon>Bacillati</taxon>
        <taxon>Cyanobacteriota</taxon>
        <taxon>Cyanophyceae</taxon>
        <taxon>Leptolyngbyales</taxon>
        <taxon>Leptolyngbyaceae</taxon>
        <taxon>Leptolyngbya group</taxon>
        <taxon>Leptolyngbya</taxon>
    </lineage>
</organism>
<accession>A0AA96WHY6</accession>
<name>A0AA96WHY6_9CYAN</name>
<dbReference type="Pfam" id="PF13483">
    <property type="entry name" value="Lactamase_B_3"/>
    <property type="match status" value="1"/>
</dbReference>
<protein>
    <submittedName>
        <fullName evidence="1">MBL fold metallo-hydrolase</fullName>
    </submittedName>
</protein>
<dbReference type="Gene3D" id="3.60.15.10">
    <property type="entry name" value="Ribonuclease Z/Hydroxyacylglutathione hydrolase-like"/>
    <property type="match status" value="1"/>
</dbReference>
<proteinExistence type="predicted"/>
<dbReference type="PANTHER" id="PTHR36142:SF2">
    <property type="entry name" value="METALLO-HYDROLASE_OXIDOREDUCTASE SUPERFAMILY PROTEIN"/>
    <property type="match status" value="1"/>
</dbReference>
<reference evidence="1" key="1">
    <citation type="submission" date="2020-05" db="EMBL/GenBank/DDBJ databases">
        <authorList>
            <person name="Zhu T."/>
            <person name="Keshari N."/>
            <person name="Lu X."/>
        </authorList>
    </citation>
    <scope>NUCLEOTIDE SEQUENCE</scope>
    <source>
        <strain evidence="1">NK1-12</strain>
    </source>
</reference>
<evidence type="ECO:0000313" key="1">
    <source>
        <dbReference type="EMBL" id="WNZ25480.1"/>
    </source>
</evidence>
<dbReference type="SUPFAM" id="SSF56281">
    <property type="entry name" value="Metallo-hydrolase/oxidoreductase"/>
    <property type="match status" value="1"/>
</dbReference>